<evidence type="ECO:0000313" key="1">
    <source>
        <dbReference type="EMBL" id="KFD52744.1"/>
    </source>
</evidence>
<evidence type="ECO:0000313" key="2">
    <source>
        <dbReference type="EMBL" id="KFD71531.1"/>
    </source>
</evidence>
<evidence type="ECO:0000313" key="3">
    <source>
        <dbReference type="Proteomes" id="UP000030764"/>
    </source>
</evidence>
<dbReference type="EMBL" id="KL363224">
    <property type="protein sequence ID" value="KFD52744.1"/>
    <property type="molecule type" value="Genomic_DNA"/>
</dbReference>
<dbReference type="EMBL" id="KL367482">
    <property type="protein sequence ID" value="KFD71531.1"/>
    <property type="molecule type" value="Genomic_DNA"/>
</dbReference>
<accession>A0A085M698</accession>
<dbReference type="AlphaFoldDB" id="A0A085M698"/>
<keyword evidence="3" id="KW-1185">Reference proteome</keyword>
<name>A0A085M698_9BILA</name>
<dbReference type="Proteomes" id="UP000030758">
    <property type="component" value="Unassembled WGS sequence"/>
</dbReference>
<gene>
    <name evidence="1" type="ORF">M513_06400</name>
    <name evidence="2" type="ORF">M514_06400</name>
</gene>
<sequence>MGREGQMCAPVTPMLTVLDGKQAKNQCRYIIKLDNLISFHMRTENRQPNGNRHQRILCAFCCNKDHFDDAGRSVAHWLFLNLQTCDWDSRKCNPFSSPCILNSSVIDTKAAWN</sequence>
<protein>
    <submittedName>
        <fullName evidence="1">Uncharacterized protein</fullName>
    </submittedName>
</protein>
<organism evidence="1 3">
    <name type="scientific">Trichuris suis</name>
    <name type="common">pig whipworm</name>
    <dbReference type="NCBI Taxonomy" id="68888"/>
    <lineage>
        <taxon>Eukaryota</taxon>
        <taxon>Metazoa</taxon>
        <taxon>Ecdysozoa</taxon>
        <taxon>Nematoda</taxon>
        <taxon>Enoplea</taxon>
        <taxon>Dorylaimia</taxon>
        <taxon>Trichinellida</taxon>
        <taxon>Trichuridae</taxon>
        <taxon>Trichuris</taxon>
    </lineage>
</organism>
<proteinExistence type="predicted"/>
<reference evidence="1 3" key="1">
    <citation type="journal article" date="2014" name="Nat. Genet.">
        <title>Genome and transcriptome of the porcine whipworm Trichuris suis.</title>
        <authorList>
            <person name="Jex A.R."/>
            <person name="Nejsum P."/>
            <person name="Schwarz E.M."/>
            <person name="Hu L."/>
            <person name="Young N.D."/>
            <person name="Hall R.S."/>
            <person name="Korhonen P.K."/>
            <person name="Liao S."/>
            <person name="Thamsborg S."/>
            <person name="Xia J."/>
            <person name="Xu P."/>
            <person name="Wang S."/>
            <person name="Scheerlinck J.P."/>
            <person name="Hofmann A."/>
            <person name="Sternberg P.W."/>
            <person name="Wang J."/>
            <person name="Gasser R.B."/>
        </authorList>
    </citation>
    <scope>NUCLEOTIDE SEQUENCE [LARGE SCALE GENOMIC DNA]</scope>
    <source>
        <strain evidence="2">DCEP-RM93F</strain>
        <strain evidence="1">DCEP-RM93M</strain>
    </source>
</reference>
<dbReference type="Proteomes" id="UP000030764">
    <property type="component" value="Unassembled WGS sequence"/>
</dbReference>